<dbReference type="Proteomes" id="UP000034492">
    <property type="component" value="Unassembled WGS sequence"/>
</dbReference>
<protein>
    <submittedName>
        <fullName evidence="1">Uncharacterized protein</fullName>
    </submittedName>
</protein>
<gene>
    <name evidence="1" type="ORF">US19_C0001G0005</name>
</gene>
<dbReference type="EMBL" id="LBSA01000001">
    <property type="protein sequence ID" value="KKQ10667.1"/>
    <property type="molecule type" value="Genomic_DNA"/>
</dbReference>
<reference evidence="1 2" key="1">
    <citation type="journal article" date="2015" name="Nature">
        <title>rRNA introns, odd ribosomes, and small enigmatic genomes across a large radiation of phyla.</title>
        <authorList>
            <person name="Brown C.T."/>
            <person name="Hug L.A."/>
            <person name="Thomas B.C."/>
            <person name="Sharon I."/>
            <person name="Castelle C.J."/>
            <person name="Singh A."/>
            <person name="Wilkins M.J."/>
            <person name="Williams K.H."/>
            <person name="Banfield J.F."/>
        </authorList>
    </citation>
    <scope>NUCLEOTIDE SEQUENCE [LARGE SCALE GENOMIC DNA]</scope>
</reference>
<proteinExistence type="predicted"/>
<accession>A0A0G0EYU6</accession>
<organism evidence="1 2">
    <name type="scientific">Candidatus Daviesbacteria bacterium GW2011_GWB1_36_5</name>
    <dbReference type="NCBI Taxonomy" id="1618426"/>
    <lineage>
        <taxon>Bacteria</taxon>
        <taxon>Candidatus Daviesiibacteriota</taxon>
    </lineage>
</organism>
<comment type="caution">
    <text evidence="1">The sequence shown here is derived from an EMBL/GenBank/DDBJ whole genome shotgun (WGS) entry which is preliminary data.</text>
</comment>
<sequence>MLFKRSLSVKEVRFDNLKSVRYITIIRIKSEFFMPLELNLPHPNPESLRQGAHVAGGVMVVLGYVIFEGLEHIESGMNKLWETRNSSRRTTPQITPENYTPRVLRIKNL</sequence>
<name>A0A0G0EYU6_9BACT</name>
<evidence type="ECO:0000313" key="1">
    <source>
        <dbReference type="EMBL" id="KKQ10667.1"/>
    </source>
</evidence>
<dbReference type="AlphaFoldDB" id="A0A0G0EYU6"/>
<evidence type="ECO:0000313" key="2">
    <source>
        <dbReference type="Proteomes" id="UP000034492"/>
    </source>
</evidence>